<reference evidence="6 9" key="1">
    <citation type="submission" date="2016-08" db="EMBL/GenBank/DDBJ databases">
        <title>Candidatus Dactylopiibacterium carminicum genome sequence.</title>
        <authorList>
            <person name="Ramirez-Puebla S.T."/>
            <person name="Ormeno-Orrillo E."/>
            <person name="Vera-Ponce De Leon A."/>
            <person name="Luis L."/>
            <person name="Sanchez-Flores A."/>
            <person name="Monica R."/>
            <person name="Martinez-Romero E."/>
        </authorList>
    </citation>
    <scope>NUCLEOTIDE SEQUENCE [LARGE SCALE GENOMIC DNA]</scope>
    <source>
        <strain evidence="6">END1</strain>
    </source>
</reference>
<sequence length="494" mass="53679">MGKVTGFLEFERQDEGYEAPEARKRHYKEFVLALSDDQAKVQGARCMDCGIPFCNNGCPVNNIIPDWNDLVYKGNWEQAIGVLHSTNNFPEFTGRICPAPCEAACTLGINAAPVGIKSIEHAIIDKAWEHDWVQPQPAPIKTGKKVAIVGSGPAGLAAAQQLARVGHDVTVFEKSSRIGGLLRYGIPDFKLDKAIIDRRAKQLEAEGVVFKTSVYVGDADLPKGINTDAKEKVSPKKLLKEFDAVLITAGSEVPRDLPVPGRELEGVHFALEFLIPQNKANAGDKLKEQIKVAGKNVVVIGGGDTGSDCVGTSSRQEAASILQIELMPKPPVQENKPLTWPYWPNKLRTSSSHDEGCQREWGVTTKEFKGENGKLKSMVIAQVEWKRDEKIGQMKMSEVPGSEREIPAEAVFLAMGFTNPVAGLLEGFGVEKDGRGNAKATTDGTGCYATNVSKVFAAGDTRRGQSLVVWAIREGRQAAREVDAFLMGDSVLPR</sequence>
<keyword evidence="3" id="KW-0314">Glutamate biosynthesis</keyword>
<evidence type="ECO:0000313" key="9">
    <source>
        <dbReference type="Proteomes" id="UP000623509"/>
    </source>
</evidence>
<feature type="domain" description="4Fe-4S ferredoxin-type" evidence="5">
    <location>
        <begin position="37"/>
        <end position="68"/>
    </location>
</feature>
<accession>A0A272ENW4</accession>
<gene>
    <name evidence="7" type="primary">gltD</name>
    <name evidence="6" type="ORF">BGI27_17055</name>
    <name evidence="7" type="ORF">CGU29_16890</name>
</gene>
<evidence type="ECO:0000313" key="8">
    <source>
        <dbReference type="Proteomes" id="UP000216107"/>
    </source>
</evidence>
<dbReference type="InterPro" id="IPR051394">
    <property type="entry name" value="Glutamate_Synthase"/>
</dbReference>
<reference evidence="7 8" key="2">
    <citation type="submission" date="2017-07" db="EMBL/GenBank/DDBJ databases">
        <title>Candidatus Dactylopiibacterium carminicum, a nitrogen-fixing symbiont of the cochineal insect Dactylopius coccus and Dactylopius opuntiae (Hemiptera: Coccoidea: Dactylopiidae).</title>
        <authorList>
            <person name="Vera A."/>
        </authorList>
    </citation>
    <scope>NUCLEOTIDE SEQUENCE [LARGE SCALE GENOMIC DNA]</scope>
    <source>
        <strain evidence="7 8">NFDCM</strain>
    </source>
</reference>
<comment type="pathway">
    <text evidence="4">Amino-acid biosynthesis.</text>
</comment>
<dbReference type="PANTHER" id="PTHR43100:SF1">
    <property type="entry name" value="GLUTAMATE SYNTHASE [NADPH] SMALL CHAIN"/>
    <property type="match status" value="1"/>
</dbReference>
<evidence type="ECO:0000256" key="2">
    <source>
        <dbReference type="ARBA" id="ARBA00023002"/>
    </source>
</evidence>
<evidence type="ECO:0000256" key="4">
    <source>
        <dbReference type="ARBA" id="ARBA00029440"/>
    </source>
</evidence>
<dbReference type="SUPFAM" id="SSF46548">
    <property type="entry name" value="alpha-helical ferredoxin"/>
    <property type="match status" value="1"/>
</dbReference>
<dbReference type="GO" id="GO:0051536">
    <property type="term" value="F:iron-sulfur cluster binding"/>
    <property type="evidence" value="ECO:0007669"/>
    <property type="project" value="InterPro"/>
</dbReference>
<dbReference type="SUPFAM" id="SSF51971">
    <property type="entry name" value="Nucleotide-binding domain"/>
    <property type="match status" value="2"/>
</dbReference>
<dbReference type="Pfam" id="PF07992">
    <property type="entry name" value="Pyr_redox_2"/>
    <property type="match status" value="1"/>
</dbReference>
<keyword evidence="9" id="KW-1185">Reference proteome</keyword>
<dbReference type="RefSeq" id="WP_095526005.1">
    <property type="nucleotide sequence ID" value="NZ_MDUX01000096.1"/>
</dbReference>
<evidence type="ECO:0000259" key="5">
    <source>
        <dbReference type="PROSITE" id="PS51379"/>
    </source>
</evidence>
<dbReference type="GO" id="GO:0004355">
    <property type="term" value="F:glutamate synthase (NADPH) activity"/>
    <property type="evidence" value="ECO:0007669"/>
    <property type="project" value="UniProtKB-EC"/>
</dbReference>
<dbReference type="InterPro" id="IPR006005">
    <property type="entry name" value="Glut_synth_ssu1"/>
</dbReference>
<dbReference type="EC" id="1.4.1.13" evidence="6 7"/>
<proteinExistence type="predicted"/>
<dbReference type="Gene3D" id="3.50.50.60">
    <property type="entry name" value="FAD/NAD(P)-binding domain"/>
    <property type="match status" value="1"/>
</dbReference>
<dbReference type="InterPro" id="IPR017896">
    <property type="entry name" value="4Fe4S_Fe-S-bd"/>
</dbReference>
<dbReference type="NCBIfam" id="TIGR01317">
    <property type="entry name" value="GOGAT_sm_gam"/>
    <property type="match status" value="1"/>
</dbReference>
<evidence type="ECO:0000256" key="1">
    <source>
        <dbReference type="ARBA" id="ARBA00022605"/>
    </source>
</evidence>
<dbReference type="Proteomes" id="UP000623509">
    <property type="component" value="Unassembled WGS sequence"/>
</dbReference>
<dbReference type="OrthoDB" id="9803192at2"/>
<name>A0A272ENW4_9RHOO</name>
<dbReference type="InterPro" id="IPR036188">
    <property type="entry name" value="FAD/NAD-bd_sf"/>
</dbReference>
<dbReference type="EMBL" id="MDUX01000096">
    <property type="protein sequence ID" value="KAF7597752.1"/>
    <property type="molecule type" value="Genomic_DNA"/>
</dbReference>
<dbReference type="PRINTS" id="PR00419">
    <property type="entry name" value="ADXRDTASE"/>
</dbReference>
<dbReference type="Proteomes" id="UP000216107">
    <property type="component" value="Unassembled WGS sequence"/>
</dbReference>
<dbReference type="InterPro" id="IPR009051">
    <property type="entry name" value="Helical_ferredxn"/>
</dbReference>
<keyword evidence="2 7" id="KW-0560">Oxidoreductase</keyword>
<dbReference type="GO" id="GO:0016639">
    <property type="term" value="F:oxidoreductase activity, acting on the CH-NH2 group of donors, NAD or NADP as acceptor"/>
    <property type="evidence" value="ECO:0007669"/>
    <property type="project" value="InterPro"/>
</dbReference>
<protein>
    <submittedName>
        <fullName evidence="6 7">Glutamate synthase</fullName>
        <ecNumber evidence="6 7">1.4.1.13</ecNumber>
    </submittedName>
</protein>
<dbReference type="Gene3D" id="3.40.50.720">
    <property type="entry name" value="NAD(P)-binding Rossmann-like Domain"/>
    <property type="match status" value="1"/>
</dbReference>
<evidence type="ECO:0000313" key="7">
    <source>
        <dbReference type="EMBL" id="PAS91360.1"/>
    </source>
</evidence>
<evidence type="ECO:0000256" key="3">
    <source>
        <dbReference type="ARBA" id="ARBA00023164"/>
    </source>
</evidence>
<dbReference type="Pfam" id="PF14691">
    <property type="entry name" value="Fer4_20"/>
    <property type="match status" value="1"/>
</dbReference>
<dbReference type="Gene3D" id="1.10.1060.10">
    <property type="entry name" value="Alpha-helical ferredoxin"/>
    <property type="match status" value="1"/>
</dbReference>
<dbReference type="PANTHER" id="PTHR43100">
    <property type="entry name" value="GLUTAMATE SYNTHASE [NADPH] SMALL CHAIN"/>
    <property type="match status" value="1"/>
</dbReference>
<comment type="caution">
    <text evidence="7">The sequence shown here is derived from an EMBL/GenBank/DDBJ whole genome shotgun (WGS) entry which is preliminary data.</text>
</comment>
<evidence type="ECO:0000313" key="6">
    <source>
        <dbReference type="EMBL" id="KAF7597752.1"/>
    </source>
</evidence>
<dbReference type="PROSITE" id="PS51379">
    <property type="entry name" value="4FE4S_FER_2"/>
    <property type="match status" value="1"/>
</dbReference>
<organism evidence="7 8">
    <name type="scientific">Candidatus Dactylopiibacterium carminicum</name>
    <dbReference type="NCBI Taxonomy" id="857335"/>
    <lineage>
        <taxon>Bacteria</taxon>
        <taxon>Pseudomonadati</taxon>
        <taxon>Pseudomonadota</taxon>
        <taxon>Betaproteobacteria</taxon>
        <taxon>Rhodocyclales</taxon>
        <taxon>Rhodocyclaceae</taxon>
        <taxon>Candidatus Dactylopiibacterium</taxon>
    </lineage>
</organism>
<dbReference type="GO" id="GO:0006537">
    <property type="term" value="P:glutamate biosynthetic process"/>
    <property type="evidence" value="ECO:0007669"/>
    <property type="project" value="UniProtKB-KW"/>
</dbReference>
<dbReference type="InterPro" id="IPR023753">
    <property type="entry name" value="FAD/NAD-binding_dom"/>
</dbReference>
<dbReference type="AlphaFoldDB" id="A0A272ENW4"/>
<keyword evidence="1" id="KW-0028">Amino-acid biosynthesis</keyword>
<dbReference type="InterPro" id="IPR028261">
    <property type="entry name" value="DPD_II"/>
</dbReference>
<dbReference type="EMBL" id="NMRN01000096">
    <property type="protein sequence ID" value="PAS91360.1"/>
    <property type="molecule type" value="Genomic_DNA"/>
</dbReference>